<accession>A0A5D0WJI8</accession>
<dbReference type="EMBL" id="VSLA01000025">
    <property type="protein sequence ID" value="TYC84462.1"/>
    <property type="molecule type" value="Genomic_DNA"/>
</dbReference>
<feature type="chain" id="PRO_5022935301" evidence="1">
    <location>
        <begin position="30"/>
        <end position="170"/>
    </location>
</feature>
<evidence type="ECO:0000313" key="2">
    <source>
        <dbReference type="EMBL" id="TYC84462.1"/>
    </source>
</evidence>
<dbReference type="AlphaFoldDB" id="A0A5D0WJI8"/>
<gene>
    <name evidence="2" type="ORF">FXB42_11880</name>
</gene>
<dbReference type="RefSeq" id="WP_148637956.1">
    <property type="nucleotide sequence ID" value="NZ_VSLA01000025.1"/>
</dbReference>
<organism evidence="2 3">
    <name type="scientific">Acetobacterium wieringae</name>
    <dbReference type="NCBI Taxonomy" id="52694"/>
    <lineage>
        <taxon>Bacteria</taxon>
        <taxon>Bacillati</taxon>
        <taxon>Bacillota</taxon>
        <taxon>Clostridia</taxon>
        <taxon>Eubacteriales</taxon>
        <taxon>Eubacteriaceae</taxon>
        <taxon>Acetobacterium</taxon>
    </lineage>
</organism>
<feature type="signal peptide" evidence="1">
    <location>
        <begin position="1"/>
        <end position="29"/>
    </location>
</feature>
<dbReference type="Proteomes" id="UP000322619">
    <property type="component" value="Unassembled WGS sequence"/>
</dbReference>
<sequence length="170" mass="18242">MKIKSYGKKALAVVGSMAMIAAFASPTFAAGLDDGADFYIAVDQSTMGGPAIVAPAHVHVNPADYSTTTVLELLNDVKGSVTVHDNWGYVDYMSSSFSDSYDFDNVYDGDYTLPCINANMVSTNQSDGLLKEKEFTGVSGWMMQIDSQTSGTYGGEHGLVQRYDNRTGSD</sequence>
<reference evidence="2 3" key="1">
    <citation type="submission" date="2019-08" db="EMBL/GenBank/DDBJ databases">
        <title>Isolation and enrichment of carboxydotrophic bacteria from anaerobic sludge for the production of bio-based chemicals from syngas.</title>
        <authorList>
            <person name="Antares A.L."/>
            <person name="Moreira J."/>
            <person name="Diender M."/>
            <person name="Parshina S.N."/>
            <person name="Stams A.J.M."/>
            <person name="Alves M."/>
            <person name="Alves J.I."/>
            <person name="Sousa D.Z."/>
        </authorList>
    </citation>
    <scope>NUCLEOTIDE SEQUENCE [LARGE SCALE GENOMIC DNA]</scope>
    <source>
        <strain evidence="2 3">JM</strain>
    </source>
</reference>
<protein>
    <submittedName>
        <fullName evidence="2">Uncharacterized protein</fullName>
    </submittedName>
</protein>
<evidence type="ECO:0000256" key="1">
    <source>
        <dbReference type="SAM" id="SignalP"/>
    </source>
</evidence>
<proteinExistence type="predicted"/>
<comment type="caution">
    <text evidence="2">The sequence shown here is derived from an EMBL/GenBank/DDBJ whole genome shotgun (WGS) entry which is preliminary data.</text>
</comment>
<keyword evidence="1" id="KW-0732">Signal</keyword>
<name>A0A5D0WJI8_9FIRM</name>
<evidence type="ECO:0000313" key="3">
    <source>
        <dbReference type="Proteomes" id="UP000322619"/>
    </source>
</evidence>